<proteinExistence type="predicted"/>
<accession>A0A8J3N480</accession>
<dbReference type="EMBL" id="BNJK01000001">
    <property type="protein sequence ID" value="GHO93827.1"/>
    <property type="molecule type" value="Genomic_DNA"/>
</dbReference>
<dbReference type="AlphaFoldDB" id="A0A8J3N480"/>
<dbReference type="Proteomes" id="UP000597444">
    <property type="component" value="Unassembled WGS sequence"/>
</dbReference>
<evidence type="ECO:0000259" key="2">
    <source>
        <dbReference type="PROSITE" id="PS50104"/>
    </source>
</evidence>
<protein>
    <recommendedName>
        <fullName evidence="2">TIR domain-containing protein</fullName>
    </recommendedName>
</protein>
<keyword evidence="4" id="KW-1185">Reference proteome</keyword>
<gene>
    <name evidence="3" type="ORF">KSF_038750</name>
</gene>
<feature type="domain" description="TIR" evidence="2">
    <location>
        <begin position="6"/>
        <end position="138"/>
    </location>
</feature>
<dbReference type="Gene3D" id="3.40.50.10140">
    <property type="entry name" value="Toll/interleukin-1 receptor homology (TIR) domain"/>
    <property type="match status" value="1"/>
</dbReference>
<dbReference type="SUPFAM" id="SSF52200">
    <property type="entry name" value="Toll/Interleukin receptor TIR domain"/>
    <property type="match status" value="1"/>
</dbReference>
<name>A0A8J3N480_9CHLR</name>
<organism evidence="3 4">
    <name type="scientific">Reticulibacter mediterranei</name>
    <dbReference type="NCBI Taxonomy" id="2778369"/>
    <lineage>
        <taxon>Bacteria</taxon>
        <taxon>Bacillati</taxon>
        <taxon>Chloroflexota</taxon>
        <taxon>Ktedonobacteria</taxon>
        <taxon>Ktedonobacterales</taxon>
        <taxon>Reticulibacteraceae</taxon>
        <taxon>Reticulibacter</taxon>
    </lineage>
</organism>
<dbReference type="InterPro" id="IPR000157">
    <property type="entry name" value="TIR_dom"/>
</dbReference>
<evidence type="ECO:0000313" key="3">
    <source>
        <dbReference type="EMBL" id="GHO93827.1"/>
    </source>
</evidence>
<dbReference type="GO" id="GO:0007165">
    <property type="term" value="P:signal transduction"/>
    <property type="evidence" value="ECO:0007669"/>
    <property type="project" value="InterPro"/>
</dbReference>
<dbReference type="InterPro" id="IPR035897">
    <property type="entry name" value="Toll_tir_struct_dom_sf"/>
</dbReference>
<feature type="region of interest" description="Disordered" evidence="1">
    <location>
        <begin position="140"/>
        <end position="170"/>
    </location>
</feature>
<comment type="caution">
    <text evidence="3">The sequence shown here is derived from an EMBL/GenBank/DDBJ whole genome shotgun (WGS) entry which is preliminary data.</text>
</comment>
<evidence type="ECO:0000313" key="4">
    <source>
        <dbReference type="Proteomes" id="UP000597444"/>
    </source>
</evidence>
<dbReference type="PROSITE" id="PS50104">
    <property type="entry name" value="TIR"/>
    <property type="match status" value="1"/>
</dbReference>
<dbReference type="RefSeq" id="WP_220204596.1">
    <property type="nucleotide sequence ID" value="NZ_BNJK01000001.1"/>
</dbReference>
<sequence length="202" mass="22465">MANNISRKHIFISHSSQDNRFAQVLAQELQNRGYEVWFDAYNLDFCRFQSQLEATLANCQAVLILLSAAAIQSSWVKCGIDVAQELEKRTGGMLIVLVLIEQCAVPVQLNGYRCLYFLPGGNHAAQLDLFTEMLEDRSYRQAQPTTEASPAQATQAEQPAERPTTHNRGKFIISGSIHGGTININQAESIVTHNTLARDTDK</sequence>
<dbReference type="Pfam" id="PF13676">
    <property type="entry name" value="TIR_2"/>
    <property type="match status" value="1"/>
</dbReference>
<reference evidence="3" key="1">
    <citation type="submission" date="2020-10" db="EMBL/GenBank/DDBJ databases">
        <title>Taxonomic study of unclassified bacteria belonging to the class Ktedonobacteria.</title>
        <authorList>
            <person name="Yabe S."/>
            <person name="Wang C.M."/>
            <person name="Zheng Y."/>
            <person name="Sakai Y."/>
            <person name="Cavaletti L."/>
            <person name="Monciardini P."/>
            <person name="Donadio S."/>
        </authorList>
    </citation>
    <scope>NUCLEOTIDE SEQUENCE</scope>
    <source>
        <strain evidence="3">ID150040</strain>
    </source>
</reference>
<evidence type="ECO:0000256" key="1">
    <source>
        <dbReference type="SAM" id="MobiDB-lite"/>
    </source>
</evidence>
<feature type="compositionally biased region" description="Low complexity" evidence="1">
    <location>
        <begin position="141"/>
        <end position="158"/>
    </location>
</feature>